<name>A0ABY9AKP9_PARCI</name>
<organism evidence="1 2">
    <name type="scientific">Paracidovorax citrulli</name>
    <name type="common">Acidovorax citrulli</name>
    <dbReference type="NCBI Taxonomy" id="80869"/>
    <lineage>
        <taxon>Bacteria</taxon>
        <taxon>Pseudomonadati</taxon>
        <taxon>Pseudomonadota</taxon>
        <taxon>Betaproteobacteria</taxon>
        <taxon>Burkholderiales</taxon>
        <taxon>Comamonadaceae</taxon>
        <taxon>Paracidovorax</taxon>
    </lineage>
</organism>
<dbReference type="Proteomes" id="UP001242732">
    <property type="component" value="Chromosome"/>
</dbReference>
<proteinExistence type="predicted"/>
<dbReference type="RefSeq" id="WP_041827332.1">
    <property type="nucleotide sequence ID" value="NZ_CP023687.1"/>
</dbReference>
<protein>
    <submittedName>
        <fullName evidence="1">DUF2158 domain-containing protein</fullName>
    </submittedName>
</protein>
<sequence>MSDFKKGDVVILKSGGPDMTIVDIGDYSPQYSESAAKCQWFDGKTPREEIFDLVVLKPAPKGFVGIG</sequence>
<evidence type="ECO:0000313" key="1">
    <source>
        <dbReference type="EMBL" id="WIY47302.1"/>
    </source>
</evidence>
<dbReference type="EMBL" id="CP127363">
    <property type="protein sequence ID" value="WIY47302.1"/>
    <property type="molecule type" value="Genomic_DNA"/>
</dbReference>
<dbReference type="Pfam" id="PF09926">
    <property type="entry name" value="DUF2158"/>
    <property type="match status" value="1"/>
</dbReference>
<reference evidence="1 2" key="1">
    <citation type="submission" date="2023-06" db="EMBL/GenBank/DDBJ databases">
        <authorList>
            <person name="Ham H."/>
            <person name="Park D.S."/>
        </authorList>
    </citation>
    <scope>NUCLEOTIDE SEQUENCE [LARGE SCALE GENOMIC DNA]</scope>
    <source>
        <strain evidence="1 2">KACC 17005</strain>
    </source>
</reference>
<evidence type="ECO:0000313" key="2">
    <source>
        <dbReference type="Proteomes" id="UP001242732"/>
    </source>
</evidence>
<gene>
    <name evidence="1" type="ORF">QRO08_15850</name>
</gene>
<keyword evidence="2" id="KW-1185">Reference proteome</keyword>
<dbReference type="InterPro" id="IPR019226">
    <property type="entry name" value="DUF2158"/>
</dbReference>
<accession>A0ABY9AKP9</accession>